<dbReference type="RefSeq" id="WP_157390037.1">
    <property type="nucleotide sequence ID" value="NZ_WRPP01000005.1"/>
</dbReference>
<gene>
    <name evidence="2" type="ORF">GPX89_24435</name>
</gene>
<sequence>MAFDILAFTLAALNLTAVVIMLTIGMTDIPSWPISARCRQCTRWTFDTRRGPAPTCFRCRLRPPPTQKTA</sequence>
<accession>A0A7K1V1D2</accession>
<keyword evidence="1" id="KW-1133">Transmembrane helix</keyword>
<comment type="caution">
    <text evidence="2">The sequence shown here is derived from an EMBL/GenBank/DDBJ whole genome shotgun (WGS) entry which is preliminary data.</text>
</comment>
<evidence type="ECO:0000313" key="2">
    <source>
        <dbReference type="EMBL" id="MVU80384.1"/>
    </source>
</evidence>
<organism evidence="2 3">
    <name type="scientific">Nocardia terrae</name>
    <dbReference type="NCBI Taxonomy" id="2675851"/>
    <lineage>
        <taxon>Bacteria</taxon>
        <taxon>Bacillati</taxon>
        <taxon>Actinomycetota</taxon>
        <taxon>Actinomycetes</taxon>
        <taxon>Mycobacteriales</taxon>
        <taxon>Nocardiaceae</taxon>
        <taxon>Nocardia</taxon>
    </lineage>
</organism>
<keyword evidence="1" id="KW-0472">Membrane</keyword>
<evidence type="ECO:0000256" key="1">
    <source>
        <dbReference type="SAM" id="Phobius"/>
    </source>
</evidence>
<feature type="transmembrane region" description="Helical" evidence="1">
    <location>
        <begin position="6"/>
        <end position="27"/>
    </location>
</feature>
<protein>
    <submittedName>
        <fullName evidence="2">Uncharacterized protein</fullName>
    </submittedName>
</protein>
<name>A0A7K1V1D2_9NOCA</name>
<evidence type="ECO:0000313" key="3">
    <source>
        <dbReference type="Proteomes" id="UP000466794"/>
    </source>
</evidence>
<proteinExistence type="predicted"/>
<dbReference type="AlphaFoldDB" id="A0A7K1V1D2"/>
<reference evidence="2 3" key="1">
    <citation type="submission" date="2019-12" db="EMBL/GenBank/DDBJ databases">
        <title>Nocardia sp. nov. ET3-3 isolated from soil.</title>
        <authorList>
            <person name="Kanchanasin P."/>
            <person name="Tanasupawat S."/>
            <person name="Yuki M."/>
            <person name="Kudo T."/>
        </authorList>
    </citation>
    <scope>NUCLEOTIDE SEQUENCE [LARGE SCALE GENOMIC DNA]</scope>
    <source>
        <strain evidence="2 3">ET3-3</strain>
    </source>
</reference>
<dbReference type="EMBL" id="WRPP01000005">
    <property type="protein sequence ID" value="MVU80384.1"/>
    <property type="molecule type" value="Genomic_DNA"/>
</dbReference>
<keyword evidence="1" id="KW-0812">Transmembrane</keyword>
<dbReference type="Proteomes" id="UP000466794">
    <property type="component" value="Unassembled WGS sequence"/>
</dbReference>
<keyword evidence="3" id="KW-1185">Reference proteome</keyword>